<feature type="compositionally biased region" description="Basic and acidic residues" evidence="1">
    <location>
        <begin position="369"/>
        <end position="380"/>
    </location>
</feature>
<keyword evidence="4" id="KW-1185">Reference proteome</keyword>
<feature type="region of interest" description="Disordered" evidence="1">
    <location>
        <begin position="366"/>
        <end position="389"/>
    </location>
</feature>
<protein>
    <submittedName>
        <fullName evidence="3">Uncharacterized protein</fullName>
    </submittedName>
</protein>
<organism evidence="3 4">
    <name type="scientific">Colletotrichum tanaceti</name>
    <dbReference type="NCBI Taxonomy" id="1306861"/>
    <lineage>
        <taxon>Eukaryota</taxon>
        <taxon>Fungi</taxon>
        <taxon>Dikarya</taxon>
        <taxon>Ascomycota</taxon>
        <taxon>Pezizomycotina</taxon>
        <taxon>Sordariomycetes</taxon>
        <taxon>Hypocreomycetidae</taxon>
        <taxon>Glomerellales</taxon>
        <taxon>Glomerellaceae</taxon>
        <taxon>Colletotrichum</taxon>
        <taxon>Colletotrichum destructivum species complex</taxon>
    </lineage>
</organism>
<keyword evidence="2" id="KW-0812">Transmembrane</keyword>
<dbReference type="Proteomes" id="UP000310108">
    <property type="component" value="Unassembled WGS sequence"/>
</dbReference>
<sequence length="719" mass="74114">MFIAHGEKAQPENSERHSADHSFLRAWEQAGRVQTLSIPRVVADRRRPAALGLGHDAGPHDPAGRVDVDVAKGLEPGVGRVQVLQLELAAAAAALDGPVVPAKGHVAAVVPDDAAPALVAAVVQPDVVQRAVLGEDAVRVRAPGEVVDRVEDVVLEAVRQVALRLGGGGAGTAAAAALDGVLDGVAHAVDDVADGVAQRGDDGVQVDARQHVVDHLDDVAEAGLELDTGRDVVDAQPDAVDARVDAGLEVQQVEHLGVDVDLGREVPHLDADLAHRHRGVEVDVRRRVERDAAARVGVGRLVHGRLVVVAAGLEVVAEVAVALGLVLREDKGRQHREEGEGPGEGGHHFCESGKCRKRSEWKRGAVAGDARDQLRGEKGSLRRATATDDAEGVQRYNTYKMRSSILFLFLAALFVALVAAQTPTPTDAPPEATTPAEQQSSSPSSSPEASETPTTPTSTAAQGTTSSPSGAGGSGGGGGDDNDNDTTANPSSTAPPDVYLKVPELSVGRIELDVDNLSAEVNLAADIAKLVTINAGVQVAVEKVNITIVDVRAELELVIRLGHLVDIVNRTLASLDLNPLLVNLLDTVGDVVDDVVGAVDGLLGSIVNGDTRINFLVDNLGNIVQEVAGAGATALSTIIGNYQQNMTLTGSQKDLGNGLVQKTYEYTPLSALVNIVFNKLGQVVRATVVKGGGSGGGSSTASGTAATTAAPTTTAAAST</sequence>
<feature type="region of interest" description="Disordered" evidence="1">
    <location>
        <begin position="332"/>
        <end position="354"/>
    </location>
</feature>
<proteinExistence type="predicted"/>
<evidence type="ECO:0000313" key="4">
    <source>
        <dbReference type="Proteomes" id="UP000310108"/>
    </source>
</evidence>
<feature type="compositionally biased region" description="Gly residues" evidence="1">
    <location>
        <begin position="470"/>
        <end position="479"/>
    </location>
</feature>
<feature type="compositionally biased region" description="Low complexity" evidence="1">
    <location>
        <begin position="424"/>
        <end position="469"/>
    </location>
</feature>
<evidence type="ECO:0000256" key="1">
    <source>
        <dbReference type="SAM" id="MobiDB-lite"/>
    </source>
</evidence>
<dbReference type="EMBL" id="PJEX01000101">
    <property type="protein sequence ID" value="TKW55371.1"/>
    <property type="molecule type" value="Genomic_DNA"/>
</dbReference>
<evidence type="ECO:0000256" key="2">
    <source>
        <dbReference type="SAM" id="Phobius"/>
    </source>
</evidence>
<dbReference type="STRING" id="1306861.A0A4U6XHX8"/>
<keyword evidence="2" id="KW-1133">Transmembrane helix</keyword>
<feature type="region of interest" description="Disordered" evidence="1">
    <location>
        <begin position="424"/>
        <end position="498"/>
    </location>
</feature>
<feature type="compositionally biased region" description="Low complexity" evidence="1">
    <location>
        <begin position="699"/>
        <end position="719"/>
    </location>
</feature>
<evidence type="ECO:0000313" key="3">
    <source>
        <dbReference type="EMBL" id="TKW55371.1"/>
    </source>
</evidence>
<feature type="region of interest" description="Disordered" evidence="1">
    <location>
        <begin position="692"/>
        <end position="719"/>
    </location>
</feature>
<accession>A0A4U6XHX8</accession>
<comment type="caution">
    <text evidence="3">The sequence shown here is derived from an EMBL/GenBank/DDBJ whole genome shotgun (WGS) entry which is preliminary data.</text>
</comment>
<reference evidence="3 4" key="1">
    <citation type="journal article" date="2019" name="PLoS ONE">
        <title>Comparative genome analysis indicates high evolutionary potential of pathogenicity genes in Colletotrichum tanaceti.</title>
        <authorList>
            <person name="Lelwala R.V."/>
            <person name="Korhonen P.K."/>
            <person name="Young N.D."/>
            <person name="Scott J.B."/>
            <person name="Ades P.A."/>
            <person name="Gasser R.B."/>
            <person name="Taylor P.W.J."/>
        </authorList>
    </citation>
    <scope>NUCLEOTIDE SEQUENCE [LARGE SCALE GENOMIC DNA]</scope>
    <source>
        <strain evidence="3">BRIP57314</strain>
    </source>
</reference>
<keyword evidence="2" id="KW-0472">Membrane</keyword>
<feature type="transmembrane region" description="Helical" evidence="2">
    <location>
        <begin position="306"/>
        <end position="327"/>
    </location>
</feature>
<dbReference type="AlphaFoldDB" id="A0A4U6XHX8"/>
<gene>
    <name evidence="3" type="ORF">CTA1_4075</name>
</gene>
<name>A0A4U6XHX8_9PEZI</name>
<feature type="transmembrane region" description="Helical" evidence="2">
    <location>
        <begin position="405"/>
        <end position="422"/>
    </location>
</feature>